<feature type="domain" description="EF-hand" evidence="3">
    <location>
        <begin position="527"/>
        <end position="562"/>
    </location>
</feature>
<feature type="region of interest" description="Disordered" evidence="1">
    <location>
        <begin position="372"/>
        <end position="404"/>
    </location>
</feature>
<gene>
    <name evidence="4" type="ORF">EGYM00163_LOCUS44497</name>
</gene>
<dbReference type="InterPro" id="IPR011992">
    <property type="entry name" value="EF-hand-dom_pair"/>
</dbReference>
<dbReference type="CDD" id="cd00051">
    <property type="entry name" value="EFh"/>
    <property type="match status" value="1"/>
</dbReference>
<feature type="region of interest" description="Disordered" evidence="1">
    <location>
        <begin position="312"/>
        <end position="348"/>
    </location>
</feature>
<dbReference type="InterPro" id="IPR002048">
    <property type="entry name" value="EF_hand_dom"/>
</dbReference>
<feature type="transmembrane region" description="Helical" evidence="2">
    <location>
        <begin position="28"/>
        <end position="51"/>
    </location>
</feature>
<dbReference type="Pfam" id="PF13499">
    <property type="entry name" value="EF-hand_7"/>
    <property type="match status" value="1"/>
</dbReference>
<proteinExistence type="predicted"/>
<feature type="transmembrane region" description="Helical" evidence="2">
    <location>
        <begin position="420"/>
        <end position="440"/>
    </location>
</feature>
<protein>
    <recommendedName>
        <fullName evidence="3">EF-hand domain-containing protein</fullName>
    </recommendedName>
</protein>
<keyword evidence="2" id="KW-0812">Transmembrane</keyword>
<feature type="domain" description="EF-hand" evidence="3">
    <location>
        <begin position="565"/>
        <end position="600"/>
    </location>
</feature>
<evidence type="ECO:0000259" key="3">
    <source>
        <dbReference type="PROSITE" id="PS50222"/>
    </source>
</evidence>
<feature type="region of interest" description="Disordered" evidence="1">
    <location>
        <begin position="246"/>
        <end position="276"/>
    </location>
</feature>
<evidence type="ECO:0000313" key="4">
    <source>
        <dbReference type="EMBL" id="CAE0833205.1"/>
    </source>
</evidence>
<feature type="transmembrane region" description="Helical" evidence="2">
    <location>
        <begin position="446"/>
        <end position="472"/>
    </location>
</feature>
<sequence length="600" mass="67588">MDWFVALSGDIFNDCNHLLHLIHGAHFLVFWAMLAFLGLILVLTGSSIIWIGRWTRFEKAAQGEPDIAQVEKCLNASGWSRFWDLFFKGLNATDYRLARERFLLTTDDENNWRAWDVGELPSNFCFHDYLKHQQSKAYAKLVNVHWPAWLCLFLMMAMTYSMTSLSLQVLVVLCVCGQGAITSGCILLQLYTVALYRRLAPQLVPNAVEILRQRREDVNNDDTANLIQQLLQVDSPRHMRSNSVAHALHRRSHSSPHERVSSLQMEPPENGADVHSGGRYEGAEPAIPRQSVKPELKVIPTMDIALDEANLSQSPAGDTHTPSSGFRTRCPTYRTSESPARSRCPTQVPDAPPSMEMFAVPHLDASVLEAAQSARLGDRPSPRGTSSPLDEPLNPEMPPTDSWRLPVLEHDMRPQTRENFMTFVIQLLILLTGVNLAFLLDTAGPFLVDACGFGGVAGSVSLFVLQMLLILVEALSLVQTMRVHTLLYSTGPYKNHATTSWVLHHMKLRDLLNAVKERFLGDKKFSSTKALAKELFAHLDSKQNGVITASEFHSHLIEHARTQEVSTDEVLGMMRHMDKDGYGYIDFDNFYLECRYIFDQ</sequence>
<dbReference type="Gene3D" id="1.10.238.10">
    <property type="entry name" value="EF-hand"/>
    <property type="match status" value="1"/>
</dbReference>
<feature type="transmembrane region" description="Helical" evidence="2">
    <location>
        <begin position="167"/>
        <end position="191"/>
    </location>
</feature>
<dbReference type="SUPFAM" id="SSF47473">
    <property type="entry name" value="EF-hand"/>
    <property type="match status" value="1"/>
</dbReference>
<accession>A0A7S4GDB4</accession>
<keyword evidence="2" id="KW-1133">Transmembrane helix</keyword>
<dbReference type="EMBL" id="HBJA01129505">
    <property type="protein sequence ID" value="CAE0833205.1"/>
    <property type="molecule type" value="Transcribed_RNA"/>
</dbReference>
<dbReference type="AlphaFoldDB" id="A0A7S4GDB4"/>
<evidence type="ECO:0000256" key="1">
    <source>
        <dbReference type="SAM" id="MobiDB-lite"/>
    </source>
</evidence>
<organism evidence="4">
    <name type="scientific">Eutreptiella gymnastica</name>
    <dbReference type="NCBI Taxonomy" id="73025"/>
    <lineage>
        <taxon>Eukaryota</taxon>
        <taxon>Discoba</taxon>
        <taxon>Euglenozoa</taxon>
        <taxon>Euglenida</taxon>
        <taxon>Spirocuta</taxon>
        <taxon>Euglenophyceae</taxon>
        <taxon>Eutreptiales</taxon>
        <taxon>Eutreptiaceae</taxon>
        <taxon>Eutreptiella</taxon>
    </lineage>
</organism>
<dbReference type="GO" id="GO:0005509">
    <property type="term" value="F:calcium ion binding"/>
    <property type="evidence" value="ECO:0007669"/>
    <property type="project" value="InterPro"/>
</dbReference>
<evidence type="ECO:0000256" key="2">
    <source>
        <dbReference type="SAM" id="Phobius"/>
    </source>
</evidence>
<keyword evidence="2" id="KW-0472">Membrane</keyword>
<reference evidence="4" key="1">
    <citation type="submission" date="2021-01" db="EMBL/GenBank/DDBJ databases">
        <authorList>
            <person name="Corre E."/>
            <person name="Pelletier E."/>
            <person name="Niang G."/>
            <person name="Scheremetjew M."/>
            <person name="Finn R."/>
            <person name="Kale V."/>
            <person name="Holt S."/>
            <person name="Cochrane G."/>
            <person name="Meng A."/>
            <person name="Brown T."/>
            <person name="Cohen L."/>
        </authorList>
    </citation>
    <scope>NUCLEOTIDE SEQUENCE</scope>
    <source>
        <strain evidence="4">CCMP1594</strain>
    </source>
</reference>
<feature type="compositionally biased region" description="Polar residues" evidence="1">
    <location>
        <begin position="312"/>
        <end position="326"/>
    </location>
</feature>
<feature type="transmembrane region" description="Helical" evidence="2">
    <location>
        <begin position="141"/>
        <end position="161"/>
    </location>
</feature>
<name>A0A7S4GDB4_9EUGL</name>
<dbReference type="PROSITE" id="PS50222">
    <property type="entry name" value="EF_HAND_2"/>
    <property type="match status" value="2"/>
</dbReference>